<name>A0AAX6FAW5_IRIPA</name>
<dbReference type="AlphaFoldDB" id="A0AAX6FAW5"/>
<protein>
    <submittedName>
        <fullName evidence="2">RPM1-interacting protein 4-like</fullName>
    </submittedName>
</protein>
<evidence type="ECO:0000313" key="3">
    <source>
        <dbReference type="Proteomes" id="UP001140949"/>
    </source>
</evidence>
<evidence type="ECO:0000313" key="2">
    <source>
        <dbReference type="EMBL" id="KAJ6813349.1"/>
    </source>
</evidence>
<proteinExistence type="predicted"/>
<feature type="transmembrane region" description="Helical" evidence="1">
    <location>
        <begin position="80"/>
        <end position="98"/>
    </location>
</feature>
<sequence>MSTILLQQRVLLLSLIKLEMRGRPVATLLDPTLQERRAQLSSMEPMLLPNRIRRNGFAASKQVRHSLECYQEITMFKEQLCLLLWFKSLFICCFFFNFDFWRT</sequence>
<organism evidence="2 3">
    <name type="scientific">Iris pallida</name>
    <name type="common">Sweet iris</name>
    <dbReference type="NCBI Taxonomy" id="29817"/>
    <lineage>
        <taxon>Eukaryota</taxon>
        <taxon>Viridiplantae</taxon>
        <taxon>Streptophyta</taxon>
        <taxon>Embryophyta</taxon>
        <taxon>Tracheophyta</taxon>
        <taxon>Spermatophyta</taxon>
        <taxon>Magnoliopsida</taxon>
        <taxon>Liliopsida</taxon>
        <taxon>Asparagales</taxon>
        <taxon>Iridaceae</taxon>
        <taxon>Iridoideae</taxon>
        <taxon>Irideae</taxon>
        <taxon>Iris</taxon>
    </lineage>
</organism>
<gene>
    <name evidence="2" type="ORF">M6B38_143575</name>
</gene>
<reference evidence="2" key="2">
    <citation type="submission" date="2023-04" db="EMBL/GenBank/DDBJ databases">
        <authorList>
            <person name="Bruccoleri R.E."/>
            <person name="Oakeley E.J."/>
            <person name="Faust A.-M."/>
            <person name="Dessus-Babus S."/>
            <person name="Altorfer M."/>
            <person name="Burckhardt D."/>
            <person name="Oertli M."/>
            <person name="Naumann U."/>
            <person name="Petersen F."/>
            <person name="Wong J."/>
        </authorList>
    </citation>
    <scope>NUCLEOTIDE SEQUENCE</scope>
    <source>
        <strain evidence="2">GSM-AAB239-AS_SAM_17_03QT</strain>
        <tissue evidence="2">Leaf</tissue>
    </source>
</reference>
<comment type="caution">
    <text evidence="2">The sequence shown here is derived from an EMBL/GenBank/DDBJ whole genome shotgun (WGS) entry which is preliminary data.</text>
</comment>
<evidence type="ECO:0000256" key="1">
    <source>
        <dbReference type="SAM" id="Phobius"/>
    </source>
</evidence>
<accession>A0AAX6FAW5</accession>
<dbReference type="EMBL" id="JANAVB010030420">
    <property type="protein sequence ID" value="KAJ6813349.1"/>
    <property type="molecule type" value="Genomic_DNA"/>
</dbReference>
<dbReference type="Proteomes" id="UP001140949">
    <property type="component" value="Unassembled WGS sequence"/>
</dbReference>
<reference evidence="2" key="1">
    <citation type="journal article" date="2023" name="GigaByte">
        <title>Genome assembly of the bearded iris, Iris pallida Lam.</title>
        <authorList>
            <person name="Bruccoleri R.E."/>
            <person name="Oakeley E.J."/>
            <person name="Faust A.M.E."/>
            <person name="Altorfer M."/>
            <person name="Dessus-Babus S."/>
            <person name="Burckhardt D."/>
            <person name="Oertli M."/>
            <person name="Naumann U."/>
            <person name="Petersen F."/>
            <person name="Wong J."/>
        </authorList>
    </citation>
    <scope>NUCLEOTIDE SEQUENCE</scope>
    <source>
        <strain evidence="2">GSM-AAB239-AS_SAM_17_03QT</strain>
    </source>
</reference>
<keyword evidence="1" id="KW-0472">Membrane</keyword>
<keyword evidence="3" id="KW-1185">Reference proteome</keyword>
<keyword evidence="1" id="KW-0812">Transmembrane</keyword>
<keyword evidence="1" id="KW-1133">Transmembrane helix</keyword>